<reference evidence="3 4" key="1">
    <citation type="submission" date="2020-06" db="EMBL/GenBank/DDBJ databases">
        <title>Oricola thermophila sp. nov. isolated from a tidal sediments.</title>
        <authorList>
            <person name="Kwon K.K."/>
            <person name="Yang S.-H."/>
            <person name="Park M.-J."/>
        </authorList>
    </citation>
    <scope>NUCLEOTIDE SEQUENCE [LARGE SCALE GENOMIC DNA]</scope>
    <source>
        <strain evidence="3 4">MEBiC13590</strain>
    </source>
</reference>
<feature type="transmembrane region" description="Helical" evidence="2">
    <location>
        <begin position="39"/>
        <end position="58"/>
    </location>
</feature>
<dbReference type="Proteomes" id="UP000509367">
    <property type="component" value="Chromosome"/>
</dbReference>
<dbReference type="InterPro" id="IPR010664">
    <property type="entry name" value="LipoPS_assembly_LptC-rel"/>
</dbReference>
<sequence>MQADTSTGAADPAQMHGGRRQGAYRSALAHSGRVRLARLALPALAVAVLLVMVLVMVVSRATPTTTLDLSGSAIRDGKLVMASPKLDGFTADGRPYSMRAARAIQDLAGSGAIDLERIQAKVEMTAGVEANVLADSGIFDSEANTLDIMQSLSVETSDGKRADLGSAAIDLADGVLTTDDPVRISLPGAVLEADRLRVEDNGRRMVFESRVRLVVQPGAIGTFASEGEAAAGPGG</sequence>
<evidence type="ECO:0000313" key="3">
    <source>
        <dbReference type="EMBL" id="QKV19554.1"/>
    </source>
</evidence>
<dbReference type="AlphaFoldDB" id="A0A6N1VFD0"/>
<evidence type="ECO:0000256" key="1">
    <source>
        <dbReference type="SAM" id="MobiDB-lite"/>
    </source>
</evidence>
<protein>
    <submittedName>
        <fullName evidence="3">LPS export ABC transporter periplasmic protein LptC</fullName>
    </submittedName>
</protein>
<dbReference type="EMBL" id="CP054836">
    <property type="protein sequence ID" value="QKV19554.1"/>
    <property type="molecule type" value="Genomic_DNA"/>
</dbReference>
<dbReference type="RefSeq" id="WP_175277446.1">
    <property type="nucleotide sequence ID" value="NZ_CP054836.1"/>
</dbReference>
<evidence type="ECO:0000313" key="4">
    <source>
        <dbReference type="Proteomes" id="UP000509367"/>
    </source>
</evidence>
<accession>A0A6N1VFD0</accession>
<dbReference type="KEGG" id="orm:HTY61_14380"/>
<keyword evidence="2" id="KW-1133">Transmembrane helix</keyword>
<name>A0A6N1VFD0_9HYPH</name>
<keyword evidence="2" id="KW-0472">Membrane</keyword>
<proteinExistence type="predicted"/>
<evidence type="ECO:0000256" key="2">
    <source>
        <dbReference type="SAM" id="Phobius"/>
    </source>
</evidence>
<feature type="region of interest" description="Disordered" evidence="1">
    <location>
        <begin position="1"/>
        <end position="22"/>
    </location>
</feature>
<dbReference type="Pfam" id="PF06835">
    <property type="entry name" value="LptC"/>
    <property type="match status" value="1"/>
</dbReference>
<gene>
    <name evidence="3" type="primary">lptC</name>
    <name evidence="3" type="ORF">HTY61_14380</name>
</gene>
<keyword evidence="2" id="KW-0812">Transmembrane</keyword>
<organism evidence="3 4">
    <name type="scientific">Oricola thermophila</name>
    <dbReference type="NCBI Taxonomy" id="2742145"/>
    <lineage>
        <taxon>Bacteria</taxon>
        <taxon>Pseudomonadati</taxon>
        <taxon>Pseudomonadota</taxon>
        <taxon>Alphaproteobacteria</taxon>
        <taxon>Hyphomicrobiales</taxon>
        <taxon>Ahrensiaceae</taxon>
        <taxon>Oricola</taxon>
    </lineage>
</organism>
<keyword evidence="4" id="KW-1185">Reference proteome</keyword>